<comment type="caution">
    <text evidence="1">The sequence shown here is derived from an EMBL/GenBank/DDBJ whole genome shotgun (WGS) entry which is preliminary data.</text>
</comment>
<reference evidence="1 2" key="1">
    <citation type="journal article" date="2016" name="Nat. Commun.">
        <title>Thousands of microbial genomes shed light on interconnected biogeochemical processes in an aquifer system.</title>
        <authorList>
            <person name="Anantharaman K."/>
            <person name="Brown C.T."/>
            <person name="Hug L.A."/>
            <person name="Sharon I."/>
            <person name="Castelle C.J."/>
            <person name="Probst A.J."/>
            <person name="Thomas B.C."/>
            <person name="Singh A."/>
            <person name="Wilkins M.J."/>
            <person name="Karaoz U."/>
            <person name="Brodie E.L."/>
            <person name="Williams K.H."/>
            <person name="Hubbard S.S."/>
            <person name="Banfield J.F."/>
        </authorList>
    </citation>
    <scope>NUCLEOTIDE SEQUENCE [LARGE SCALE GENOMIC DNA]</scope>
</reference>
<protein>
    <submittedName>
        <fullName evidence="1">Uncharacterized protein</fullName>
    </submittedName>
</protein>
<sequence length="111" mass="12593">MAPVEFYSPWSRTKMVVDPGKTESLTVNWPGGRKGRPIKRTIEIKCEEDDLSSTISTHVIEGRTRIQIGSFEIGFVPEAIDDRTKESWTLEKGRSATISIEDFDLLKVDHK</sequence>
<dbReference type="AlphaFoldDB" id="A0A1F5G7J2"/>
<name>A0A1F5G7J2_9BACT</name>
<organism evidence="1 2">
    <name type="scientific">Candidatus Curtissbacteria bacterium RIFCSPHIGHO2_02_FULL_40_16b</name>
    <dbReference type="NCBI Taxonomy" id="1797714"/>
    <lineage>
        <taxon>Bacteria</taxon>
        <taxon>Candidatus Curtissiibacteriota</taxon>
    </lineage>
</organism>
<dbReference type="Proteomes" id="UP000177369">
    <property type="component" value="Unassembled WGS sequence"/>
</dbReference>
<evidence type="ECO:0000313" key="2">
    <source>
        <dbReference type="Proteomes" id="UP000177369"/>
    </source>
</evidence>
<gene>
    <name evidence="1" type="ORF">A3D04_02590</name>
</gene>
<dbReference type="EMBL" id="MFBD01000043">
    <property type="protein sequence ID" value="OGD87832.1"/>
    <property type="molecule type" value="Genomic_DNA"/>
</dbReference>
<proteinExistence type="predicted"/>
<accession>A0A1F5G7J2</accession>
<evidence type="ECO:0000313" key="1">
    <source>
        <dbReference type="EMBL" id="OGD87832.1"/>
    </source>
</evidence>